<reference evidence="1" key="1">
    <citation type="submission" date="2023-10" db="EMBL/GenBank/DDBJ databases">
        <title>Genome assembly of Pristionchus species.</title>
        <authorList>
            <person name="Yoshida K."/>
            <person name="Sommer R.J."/>
        </authorList>
    </citation>
    <scope>NUCLEOTIDE SEQUENCE</scope>
    <source>
        <strain evidence="1">RS0144</strain>
    </source>
</reference>
<evidence type="ECO:0000313" key="1">
    <source>
        <dbReference type="EMBL" id="GMS96976.1"/>
    </source>
</evidence>
<evidence type="ECO:0000313" key="2">
    <source>
        <dbReference type="Proteomes" id="UP001432027"/>
    </source>
</evidence>
<dbReference type="AlphaFoldDB" id="A0AAV5TRH1"/>
<gene>
    <name evidence="1" type="ORF">PENTCL1PPCAC_19151</name>
</gene>
<proteinExistence type="predicted"/>
<organism evidence="1 2">
    <name type="scientific">Pristionchus entomophagus</name>
    <dbReference type="NCBI Taxonomy" id="358040"/>
    <lineage>
        <taxon>Eukaryota</taxon>
        <taxon>Metazoa</taxon>
        <taxon>Ecdysozoa</taxon>
        <taxon>Nematoda</taxon>
        <taxon>Chromadorea</taxon>
        <taxon>Rhabditida</taxon>
        <taxon>Rhabditina</taxon>
        <taxon>Diplogasteromorpha</taxon>
        <taxon>Diplogasteroidea</taxon>
        <taxon>Neodiplogasteridae</taxon>
        <taxon>Pristionchus</taxon>
    </lineage>
</organism>
<name>A0AAV5TRH1_9BILA</name>
<feature type="non-terminal residue" evidence="1">
    <location>
        <position position="1"/>
    </location>
</feature>
<protein>
    <submittedName>
        <fullName evidence="1">Uncharacterized protein</fullName>
    </submittedName>
</protein>
<accession>A0AAV5TRH1</accession>
<sequence>GPIRRLNDQKFCPSTPGGYINHLEKTHKSTLIANGIYLTFNCGLEVRASHDRSHIGECDRRQFFLHKLNEK</sequence>
<dbReference type="Proteomes" id="UP001432027">
    <property type="component" value="Unassembled WGS sequence"/>
</dbReference>
<dbReference type="EMBL" id="BTSX01000004">
    <property type="protein sequence ID" value="GMS96976.1"/>
    <property type="molecule type" value="Genomic_DNA"/>
</dbReference>
<comment type="caution">
    <text evidence="1">The sequence shown here is derived from an EMBL/GenBank/DDBJ whole genome shotgun (WGS) entry which is preliminary data.</text>
</comment>
<keyword evidence="2" id="KW-1185">Reference proteome</keyword>